<name>A0A7W4XYV7_KINRA</name>
<reference evidence="3 4" key="1">
    <citation type="submission" date="2020-08" db="EMBL/GenBank/DDBJ databases">
        <title>The Agave Microbiome: Exploring the role of microbial communities in plant adaptations to desert environments.</title>
        <authorList>
            <person name="Partida-Martinez L.P."/>
        </authorList>
    </citation>
    <scope>NUCLEOTIDE SEQUENCE [LARGE SCALE GENOMIC DNA]</scope>
    <source>
        <strain evidence="3 4">AS2.23</strain>
    </source>
</reference>
<accession>A0A7W4XYV7</accession>
<dbReference type="AlphaFoldDB" id="A0A7W4XYV7"/>
<evidence type="ECO:0000259" key="2">
    <source>
        <dbReference type="Pfam" id="PF00561"/>
    </source>
</evidence>
<feature type="chain" id="PRO_5038931105" evidence="1">
    <location>
        <begin position="25"/>
        <end position="333"/>
    </location>
</feature>
<dbReference type="Gene3D" id="3.40.50.1820">
    <property type="entry name" value="alpha/beta hydrolase"/>
    <property type="match status" value="1"/>
</dbReference>
<dbReference type="PANTHER" id="PTHR43689:SF8">
    <property type="entry name" value="ALPHA_BETA-HYDROLASES SUPERFAMILY PROTEIN"/>
    <property type="match status" value="1"/>
</dbReference>
<sequence>MSLRRRTALGLALLPFAAAGGAVGEEVARRTGRPPVPAGSRRVDAGSAVLHLVRRGSGAPGTPTVVLEAGSGETSASFARVLDGWDLPAAVVATDRAGYGRSGPSSAPRTGEHVVAELRTALRRSGSPPPYVLAGHSMGGLFARRFAVEHPGEVAGLVLLDARPEDDARRTADLLRAAGFAGDPPWPLLAGLARTGALRTFAPVLLGPSVPAADRAEFLDVTAGPAYFRTRAEEAAAITATEDFVRGRTLGDWPVAVVVRGRAQDYAAAGLDAATGRALEELWQDGQRRMLRLSTRSRLTVAAGSGHLVPRERPDAVREAVRWVLTELGVGRG</sequence>
<dbReference type="EMBL" id="JACHVY010000003">
    <property type="protein sequence ID" value="MBB2902659.1"/>
    <property type="molecule type" value="Genomic_DNA"/>
</dbReference>
<evidence type="ECO:0000313" key="4">
    <source>
        <dbReference type="Proteomes" id="UP000533269"/>
    </source>
</evidence>
<keyword evidence="1" id="KW-0732">Signal</keyword>
<protein>
    <submittedName>
        <fullName evidence="3">Pimeloyl-ACP methyl ester carboxylesterase</fullName>
    </submittedName>
</protein>
<organism evidence="3 4">
    <name type="scientific">Kineococcus radiotolerans</name>
    <dbReference type="NCBI Taxonomy" id="131568"/>
    <lineage>
        <taxon>Bacteria</taxon>
        <taxon>Bacillati</taxon>
        <taxon>Actinomycetota</taxon>
        <taxon>Actinomycetes</taxon>
        <taxon>Kineosporiales</taxon>
        <taxon>Kineosporiaceae</taxon>
        <taxon>Kineococcus</taxon>
    </lineage>
</organism>
<dbReference type="PRINTS" id="PR00111">
    <property type="entry name" value="ABHYDROLASE"/>
</dbReference>
<feature type="signal peptide" evidence="1">
    <location>
        <begin position="1"/>
        <end position="24"/>
    </location>
</feature>
<comment type="caution">
    <text evidence="3">The sequence shown here is derived from an EMBL/GenBank/DDBJ whole genome shotgun (WGS) entry which is preliminary data.</text>
</comment>
<dbReference type="InterPro" id="IPR029058">
    <property type="entry name" value="AB_hydrolase_fold"/>
</dbReference>
<feature type="domain" description="AB hydrolase-1" evidence="2">
    <location>
        <begin position="63"/>
        <end position="167"/>
    </location>
</feature>
<evidence type="ECO:0000313" key="3">
    <source>
        <dbReference type="EMBL" id="MBB2902659.1"/>
    </source>
</evidence>
<dbReference type="Pfam" id="PF00561">
    <property type="entry name" value="Abhydrolase_1"/>
    <property type="match status" value="1"/>
</dbReference>
<evidence type="ECO:0000256" key="1">
    <source>
        <dbReference type="SAM" id="SignalP"/>
    </source>
</evidence>
<gene>
    <name evidence="3" type="ORF">FHR75_003490</name>
</gene>
<dbReference type="Proteomes" id="UP000533269">
    <property type="component" value="Unassembled WGS sequence"/>
</dbReference>
<dbReference type="SUPFAM" id="SSF53474">
    <property type="entry name" value="alpha/beta-Hydrolases"/>
    <property type="match status" value="1"/>
</dbReference>
<reference evidence="3 4" key="2">
    <citation type="submission" date="2020-08" db="EMBL/GenBank/DDBJ databases">
        <authorList>
            <person name="Partida-Martinez L."/>
            <person name="Huntemann M."/>
            <person name="Clum A."/>
            <person name="Wang J."/>
            <person name="Palaniappan K."/>
            <person name="Ritter S."/>
            <person name="Chen I.-M."/>
            <person name="Stamatis D."/>
            <person name="Reddy T."/>
            <person name="O'Malley R."/>
            <person name="Daum C."/>
            <person name="Shapiro N."/>
            <person name="Ivanova N."/>
            <person name="Kyrpides N."/>
            <person name="Woyke T."/>
        </authorList>
    </citation>
    <scope>NUCLEOTIDE SEQUENCE [LARGE SCALE GENOMIC DNA]</scope>
    <source>
        <strain evidence="3 4">AS2.23</strain>
    </source>
</reference>
<dbReference type="GO" id="GO:0003824">
    <property type="term" value="F:catalytic activity"/>
    <property type="evidence" value="ECO:0007669"/>
    <property type="project" value="UniProtKB-ARBA"/>
</dbReference>
<dbReference type="InterPro" id="IPR000073">
    <property type="entry name" value="AB_hydrolase_1"/>
</dbReference>
<dbReference type="PANTHER" id="PTHR43689">
    <property type="entry name" value="HYDROLASE"/>
    <property type="match status" value="1"/>
</dbReference>
<dbReference type="RefSeq" id="WP_221183911.1">
    <property type="nucleotide sequence ID" value="NZ_JACHVY010000003.1"/>
</dbReference>
<proteinExistence type="predicted"/>